<dbReference type="InterPro" id="IPR001568">
    <property type="entry name" value="RNase_T2-like"/>
</dbReference>
<dbReference type="SUPFAM" id="SSF55895">
    <property type="entry name" value="Ribonuclease Rh-like"/>
    <property type="match status" value="1"/>
</dbReference>
<feature type="compositionally biased region" description="Basic and acidic residues" evidence="3">
    <location>
        <begin position="67"/>
        <end position="81"/>
    </location>
</feature>
<evidence type="ECO:0000256" key="2">
    <source>
        <dbReference type="RuleBase" id="RU004328"/>
    </source>
</evidence>
<feature type="transmembrane region" description="Helical" evidence="4">
    <location>
        <begin position="21"/>
        <end position="41"/>
    </location>
</feature>
<keyword evidence="6" id="KW-1185">Reference proteome</keyword>
<dbReference type="CDD" id="cd01062">
    <property type="entry name" value="RNase_T2_prok"/>
    <property type="match status" value="1"/>
</dbReference>
<dbReference type="PANTHER" id="PTHR11240:SF22">
    <property type="entry name" value="RIBONUCLEASE T2"/>
    <property type="match status" value="1"/>
</dbReference>
<dbReference type="AlphaFoldDB" id="A0A231UTN8"/>
<dbReference type="Gene3D" id="3.90.730.10">
    <property type="entry name" value="Ribonuclease T2-like"/>
    <property type="match status" value="1"/>
</dbReference>
<evidence type="ECO:0000313" key="5">
    <source>
        <dbReference type="EMBL" id="OXS99297.1"/>
    </source>
</evidence>
<evidence type="ECO:0000256" key="3">
    <source>
        <dbReference type="SAM" id="MobiDB-lite"/>
    </source>
</evidence>
<feature type="region of interest" description="Disordered" evidence="3">
    <location>
        <begin position="52"/>
        <end position="81"/>
    </location>
</feature>
<dbReference type="GO" id="GO:0033897">
    <property type="term" value="F:ribonuclease T2 activity"/>
    <property type="evidence" value="ECO:0007669"/>
    <property type="project" value="InterPro"/>
</dbReference>
<dbReference type="InterPro" id="IPR018188">
    <property type="entry name" value="RNase_T2_His_AS_1"/>
</dbReference>
<comment type="similarity">
    <text evidence="1 2">Belongs to the RNase T2 family.</text>
</comment>
<organism evidence="5 6">
    <name type="scientific">Notoacmeibacter marinus</name>
    <dbReference type="NCBI Taxonomy" id="1876515"/>
    <lineage>
        <taxon>Bacteria</taxon>
        <taxon>Pseudomonadati</taxon>
        <taxon>Pseudomonadota</taxon>
        <taxon>Alphaproteobacteria</taxon>
        <taxon>Hyphomicrobiales</taxon>
        <taxon>Notoacmeibacteraceae</taxon>
        <taxon>Notoacmeibacter</taxon>
    </lineage>
</organism>
<dbReference type="InterPro" id="IPR036430">
    <property type="entry name" value="RNase_T2-like_sf"/>
</dbReference>
<sequence length="271" mass="29999">MPGGQKRRRPELGVRFRSKRLLALLVLGGLALAGLVPYQFFEDELATFVQGGESSLEGPSSTSAEARTPDDLRSTTGDRDLPRPSDEFDFWVLALSWSPSYCASEGERANRRQCGQGGPKGFVVHGLWPQYRGGRYPSDCPSSEPGRVSQQVYAGIRDLIPTIGLAGHEWRKHGTCTGLSQTDYFRMTRAAYEKVRMPTNLAGGAVSPAKAEEAFVRVNRGLEHNGLAVTCDRRYLRDVRICLDKALNFIACPAVDRRACNLKQPLMPNRR</sequence>
<keyword evidence="4" id="KW-1133">Transmembrane helix</keyword>
<evidence type="ECO:0000313" key="6">
    <source>
        <dbReference type="Proteomes" id="UP000215405"/>
    </source>
</evidence>
<dbReference type="GO" id="GO:0003723">
    <property type="term" value="F:RNA binding"/>
    <property type="evidence" value="ECO:0007669"/>
    <property type="project" value="InterPro"/>
</dbReference>
<dbReference type="Pfam" id="PF00445">
    <property type="entry name" value="Ribonuclease_T2"/>
    <property type="match status" value="1"/>
</dbReference>
<dbReference type="InterPro" id="IPR039378">
    <property type="entry name" value="RNase_T2_prok"/>
</dbReference>
<protein>
    <submittedName>
        <fullName evidence="5">Uncharacterized protein</fullName>
    </submittedName>
</protein>
<accession>A0A231UTN8</accession>
<dbReference type="GO" id="GO:0006401">
    <property type="term" value="P:RNA catabolic process"/>
    <property type="evidence" value="ECO:0007669"/>
    <property type="project" value="UniProtKB-ARBA"/>
</dbReference>
<dbReference type="EMBL" id="NBYO01000003">
    <property type="protein sequence ID" value="OXS99297.1"/>
    <property type="molecule type" value="Genomic_DNA"/>
</dbReference>
<keyword evidence="4" id="KW-0812">Transmembrane</keyword>
<dbReference type="PROSITE" id="PS00530">
    <property type="entry name" value="RNASE_T2_1"/>
    <property type="match status" value="1"/>
</dbReference>
<evidence type="ECO:0000256" key="1">
    <source>
        <dbReference type="ARBA" id="ARBA00007469"/>
    </source>
</evidence>
<gene>
    <name evidence="5" type="ORF">B7H23_14070</name>
</gene>
<name>A0A231UTN8_9HYPH</name>
<dbReference type="Proteomes" id="UP000215405">
    <property type="component" value="Unassembled WGS sequence"/>
</dbReference>
<dbReference type="PANTHER" id="PTHR11240">
    <property type="entry name" value="RIBONUCLEASE T2"/>
    <property type="match status" value="1"/>
</dbReference>
<reference evidence="6" key="1">
    <citation type="journal article" date="2017" name="Int. J. Syst. Evol. Microbiol.">
        <title>Notoacmeibacter marinus gen. nov., sp. nov., isolated from the gut of a limpet and proposal of Notoacmeibacteraceae fam. nov. in the order Rhizobiales of the class Alphaproteobacteria.</title>
        <authorList>
            <person name="Huang Z."/>
            <person name="Guo F."/>
            <person name="Lai Q."/>
        </authorList>
    </citation>
    <scope>NUCLEOTIDE SEQUENCE [LARGE SCALE GENOMIC DNA]</scope>
    <source>
        <strain evidence="6">XMTR2A4</strain>
    </source>
</reference>
<keyword evidence="4" id="KW-0472">Membrane</keyword>
<proteinExistence type="inferred from homology"/>
<comment type="caution">
    <text evidence="5">The sequence shown here is derived from an EMBL/GenBank/DDBJ whole genome shotgun (WGS) entry which is preliminary data.</text>
</comment>
<evidence type="ECO:0000256" key="4">
    <source>
        <dbReference type="SAM" id="Phobius"/>
    </source>
</evidence>